<dbReference type="PANTHER" id="PTHR46344:SF27">
    <property type="entry name" value="KELCH REPEAT SUPERFAMILY PROTEIN"/>
    <property type="match status" value="1"/>
</dbReference>
<dbReference type="InterPro" id="IPR037293">
    <property type="entry name" value="Gal_Oxidase_central_sf"/>
</dbReference>
<sequence length="1322" mass="133012">MSQIPGKRRSPHVSDQAPWGPTMYRCTFCKDHAMRLMRRLGVLAFALSLMCMATSVVAATWVQSGSLHTVRINASAALLPNGLVLVAGGSNDSGAMKSAELYDPVSGTFAITGSMITARQGATATVLANGSVLIAGGADSSGSLASAEIYNVTNGTFTATGAMVGARSGATATLLGDGRLLVVGGGSGGSSIGTAELYDPATGQFHSTGSLQTTRLAATATLLPDGRVLVAGGHIAGFFSVSTPVVEIYDPATGAFTAAAAMSVARESATAVLLANGRVLIVGGISEGVAQTTIAASAESYNPVTNAWAITGLLAQARYGANAVLLPHGDVLVIGGYGVIGAGGFLASTEIYNAASGTFSSAGSMLSAREYANAVLLPDARVLVVGGVNSSGYLTKAEIYDGTSGTFAATGSVSTLCNAPIATPLPDGRILLIGCDNLSTAAGPGQIYDPATGSFATTAAPYYSRYGGSATLLGNGQILIAGGLNGQGTAEQYDAVAGVFNFVGAPHQDRYGGTTTLLPNGTVLFAGGIDFYIDNTPLQNAEIYDPGTRQFQRVPSGMQSGRWAATATLLANGKVLIAGGATDFNPGTPIAKADIYDPATQAFTITGPLGSPRAAATATLLPNGKVLIAGGYIKTGVSATTATAELYDPATGHFAATGSMASERQNATALLLPNGKVMIVGGINNAYQVLASAEIYDPATGIFSAAGTMTTPREYTSAALLADGRPLIVGGYFNDSTYDVLKSAEVYDRGLGIDNTRRPRIDQIAITAPSQPLVLNITGSGFRASTRQASGSVLGSEAASGGAASAATNYPIVVLQRIDNEQQFFLRSDPAQAWSDTSFSSVILSGMPQGFYRATVIVNAVPSKSRLVAIAPPSKVTVMHGDPQSTQVNTQFAQILQAVVSDANGNPIQGAIVSFSCSPASNGACIVNAVPVTSDAQGLVSTLVTANTKAGTYMVQASINGNALATFHLSNMPGSVANLSKSGSPQSTQVNTAFASALQVIASDTFGNPVPGAVVNFSVPGSGANAILTGNPATTNVSGVATVTALANIVAGSYLVNAATAALTTPFSLTNLAGPATRIVAQNGPDFIGIAGAALVPPPSAQVTDTFNNPVAGVSVMFATVGSNSGSISAENPITGSNGNAAVGSWILAADPGTNTLQASAVGLSGSPVQFTASGSPSVDIAVVLTNNRSFVQYGHALDYVIVVTAAGPSNAHNIQVTDLLPPQLDAASVHWVCIPAVGATCASSGNGNLVNQAADVPSGSSVTFVLSATVLNSQSIAINEITNTASITTVGDINTNNNAATAHTQAVIFRNAFEAGGDGAQ</sequence>
<dbReference type="Gene3D" id="2.130.10.80">
    <property type="entry name" value="Galactose oxidase/kelch, beta-propeller"/>
    <property type="match status" value="8"/>
</dbReference>
<evidence type="ECO:0000256" key="1">
    <source>
        <dbReference type="ARBA" id="ARBA00010116"/>
    </source>
</evidence>
<dbReference type="PROSITE" id="PS51127">
    <property type="entry name" value="BIG1"/>
    <property type="match status" value="1"/>
</dbReference>
<keyword evidence="7" id="KW-1185">Reference proteome</keyword>
<dbReference type="InterPro" id="IPR008964">
    <property type="entry name" value="Invasin/intimin_cell_adhesion"/>
</dbReference>
<dbReference type="InterPro" id="IPR003344">
    <property type="entry name" value="Big_1_dom"/>
</dbReference>
<accession>A0A411HGJ4</accession>
<dbReference type="InterPro" id="IPR047589">
    <property type="entry name" value="DUF11_rpt"/>
</dbReference>
<dbReference type="InterPro" id="IPR015915">
    <property type="entry name" value="Kelch-typ_b-propeller"/>
</dbReference>
<name>A0A411HGJ4_9GAMM</name>
<feature type="transmembrane region" description="Helical" evidence="4">
    <location>
        <begin position="40"/>
        <end position="62"/>
    </location>
</feature>
<evidence type="ECO:0000313" key="6">
    <source>
        <dbReference type="EMBL" id="QBB69612.1"/>
    </source>
</evidence>
<dbReference type="Proteomes" id="UP000291562">
    <property type="component" value="Chromosome"/>
</dbReference>
<dbReference type="PANTHER" id="PTHR46344">
    <property type="entry name" value="OS02G0202900 PROTEIN"/>
    <property type="match status" value="1"/>
</dbReference>
<reference evidence="6 7" key="1">
    <citation type="submission" date="2019-01" db="EMBL/GenBank/DDBJ databases">
        <title>Pseudolysobacter antarctica gen. nov., sp. nov., isolated from Fildes Peninsula, Antarctica.</title>
        <authorList>
            <person name="Wei Z."/>
            <person name="Peng F."/>
        </authorList>
    </citation>
    <scope>NUCLEOTIDE SEQUENCE [LARGE SCALE GENOMIC DNA]</scope>
    <source>
        <strain evidence="6 7">AQ6-296</strain>
    </source>
</reference>
<dbReference type="EMBL" id="CP035704">
    <property type="protein sequence ID" value="QBB69612.1"/>
    <property type="molecule type" value="Genomic_DNA"/>
</dbReference>
<keyword evidence="4" id="KW-0472">Membrane</keyword>
<dbReference type="InterPro" id="IPR006652">
    <property type="entry name" value="Kelch_1"/>
</dbReference>
<dbReference type="Pfam" id="PF01345">
    <property type="entry name" value="DUF11"/>
    <property type="match status" value="1"/>
</dbReference>
<dbReference type="OrthoDB" id="9816400at2"/>
<keyword evidence="4" id="KW-0812">Transmembrane</keyword>
<evidence type="ECO:0000256" key="4">
    <source>
        <dbReference type="SAM" id="Phobius"/>
    </source>
</evidence>
<keyword evidence="3" id="KW-0677">Repeat</keyword>
<keyword evidence="4" id="KW-1133">Transmembrane helix</keyword>
<dbReference type="SUPFAM" id="SSF117281">
    <property type="entry name" value="Kelch motif"/>
    <property type="match status" value="3"/>
</dbReference>
<feature type="domain" description="Big-1" evidence="5">
    <location>
        <begin position="876"/>
        <end position="972"/>
    </location>
</feature>
<evidence type="ECO:0000313" key="7">
    <source>
        <dbReference type="Proteomes" id="UP000291562"/>
    </source>
</evidence>
<dbReference type="SUPFAM" id="SSF49373">
    <property type="entry name" value="Invasin/intimin cell-adhesion fragments"/>
    <property type="match status" value="2"/>
</dbReference>
<gene>
    <name evidence="6" type="ORF">ELE36_04030</name>
</gene>
<proteinExistence type="inferred from homology"/>
<keyword evidence="2" id="KW-0880">Kelch repeat</keyword>
<dbReference type="NCBIfam" id="TIGR01451">
    <property type="entry name" value="B_ant_repeat"/>
    <property type="match status" value="1"/>
</dbReference>
<dbReference type="InterPro" id="IPR013783">
    <property type="entry name" value="Ig-like_fold"/>
</dbReference>
<dbReference type="KEGG" id="xbc:ELE36_04030"/>
<evidence type="ECO:0000256" key="3">
    <source>
        <dbReference type="ARBA" id="ARBA00022737"/>
    </source>
</evidence>
<evidence type="ECO:0000259" key="5">
    <source>
        <dbReference type="PROSITE" id="PS51127"/>
    </source>
</evidence>
<evidence type="ECO:0000256" key="2">
    <source>
        <dbReference type="ARBA" id="ARBA00022441"/>
    </source>
</evidence>
<dbReference type="Gene3D" id="2.60.40.10">
    <property type="entry name" value="Immunoglobulins"/>
    <property type="match status" value="3"/>
</dbReference>
<comment type="similarity">
    <text evidence="1">Belongs to the intimin/invasin family.</text>
</comment>
<dbReference type="SMART" id="SM00612">
    <property type="entry name" value="Kelch"/>
    <property type="match status" value="12"/>
</dbReference>
<dbReference type="SMART" id="SM00634">
    <property type="entry name" value="BID_1"/>
    <property type="match status" value="3"/>
</dbReference>
<dbReference type="InterPro" id="IPR001434">
    <property type="entry name" value="OmcB-like_DUF11"/>
</dbReference>
<dbReference type="Pfam" id="PF02369">
    <property type="entry name" value="Big_1"/>
    <property type="match status" value="1"/>
</dbReference>
<protein>
    <submittedName>
        <fullName evidence="6">DUF11 domain-containing protein</fullName>
    </submittedName>
</protein>
<dbReference type="Pfam" id="PF01344">
    <property type="entry name" value="Kelch_1"/>
    <property type="match status" value="2"/>
</dbReference>
<organism evidence="6 7">
    <name type="scientific">Pseudolysobacter antarcticus</name>
    <dbReference type="NCBI Taxonomy" id="2511995"/>
    <lineage>
        <taxon>Bacteria</taxon>
        <taxon>Pseudomonadati</taxon>
        <taxon>Pseudomonadota</taxon>
        <taxon>Gammaproteobacteria</taxon>
        <taxon>Lysobacterales</taxon>
        <taxon>Rhodanobacteraceae</taxon>
        <taxon>Pseudolysobacter</taxon>
    </lineage>
</organism>